<dbReference type="InterPro" id="IPR009057">
    <property type="entry name" value="Homeodomain-like_sf"/>
</dbReference>
<dbReference type="Gene3D" id="1.10.10.60">
    <property type="entry name" value="Homeodomain-like"/>
    <property type="match status" value="1"/>
</dbReference>
<keyword evidence="4" id="KW-1185">Reference proteome</keyword>
<gene>
    <name evidence="3" type="ORF">ISU02_18450</name>
</gene>
<dbReference type="EMBL" id="JADKNH010000012">
    <property type="protein sequence ID" value="MBF4695085.1"/>
    <property type="molecule type" value="Genomic_DNA"/>
</dbReference>
<protein>
    <submittedName>
        <fullName evidence="3">Recombinase family protein</fullName>
    </submittedName>
</protein>
<dbReference type="InterPro" id="IPR006120">
    <property type="entry name" value="Resolvase_HTH_dom"/>
</dbReference>
<reference evidence="3 4" key="1">
    <citation type="submission" date="2020-11" db="EMBL/GenBank/DDBJ databases">
        <title>Fusibacter basophilias sp. nov.</title>
        <authorList>
            <person name="Qiu D."/>
        </authorList>
    </citation>
    <scope>NUCLEOTIDE SEQUENCE [LARGE SCALE GENOMIC DNA]</scope>
    <source>
        <strain evidence="3 4">Q10-2</strain>
    </source>
</reference>
<evidence type="ECO:0000259" key="2">
    <source>
        <dbReference type="Pfam" id="PF02796"/>
    </source>
</evidence>
<sequence>MDYAYFVENNEAVEWRDNKAIFCLINDLHINERNIYCDCDNTKPELKELIKIVKQGDRIVVRSLFDFSSTRIDNLLTYLKILESKSVELHVLDHPCVSDYTCYYTVMHSFIELFSDYRERKRKAAYNQAQEQNRVGRKPVDTKAIKRALLLYRSKTLTVDEISELTGVSRSTIYKHLRNQKNIH</sequence>
<comment type="caution">
    <text evidence="3">The sequence shown here is derived from an EMBL/GenBank/DDBJ whole genome shotgun (WGS) entry which is preliminary data.</text>
</comment>
<comment type="similarity">
    <text evidence="1">Belongs to the site-specific recombinase resolvase family.</text>
</comment>
<dbReference type="Proteomes" id="UP000614200">
    <property type="component" value="Unassembled WGS sequence"/>
</dbReference>
<proteinExistence type="inferred from homology"/>
<dbReference type="Pfam" id="PF02796">
    <property type="entry name" value="HTH_7"/>
    <property type="match status" value="1"/>
</dbReference>
<feature type="domain" description="Resolvase HTH" evidence="2">
    <location>
        <begin position="136"/>
        <end position="178"/>
    </location>
</feature>
<dbReference type="SUPFAM" id="SSF53041">
    <property type="entry name" value="Resolvase-like"/>
    <property type="match status" value="1"/>
</dbReference>
<name>A0ABR9ZYW7_9FIRM</name>
<organism evidence="3 4">
    <name type="scientific">Fusibacter ferrireducens</name>
    <dbReference type="NCBI Taxonomy" id="2785058"/>
    <lineage>
        <taxon>Bacteria</taxon>
        <taxon>Bacillati</taxon>
        <taxon>Bacillota</taxon>
        <taxon>Clostridia</taxon>
        <taxon>Eubacteriales</taxon>
        <taxon>Eubacteriales Family XII. Incertae Sedis</taxon>
        <taxon>Fusibacter</taxon>
    </lineage>
</organism>
<dbReference type="Gene3D" id="3.40.50.1390">
    <property type="entry name" value="Resolvase, N-terminal catalytic domain"/>
    <property type="match status" value="1"/>
</dbReference>
<accession>A0ABR9ZYW7</accession>
<evidence type="ECO:0000256" key="1">
    <source>
        <dbReference type="ARBA" id="ARBA00009913"/>
    </source>
</evidence>
<dbReference type="RefSeq" id="WP_194703346.1">
    <property type="nucleotide sequence ID" value="NZ_JADKNH010000012.1"/>
</dbReference>
<dbReference type="InterPro" id="IPR036162">
    <property type="entry name" value="Resolvase-like_N_sf"/>
</dbReference>
<evidence type="ECO:0000313" key="4">
    <source>
        <dbReference type="Proteomes" id="UP000614200"/>
    </source>
</evidence>
<dbReference type="SUPFAM" id="SSF46689">
    <property type="entry name" value="Homeodomain-like"/>
    <property type="match status" value="1"/>
</dbReference>
<evidence type="ECO:0000313" key="3">
    <source>
        <dbReference type="EMBL" id="MBF4695085.1"/>
    </source>
</evidence>